<proteinExistence type="predicted"/>
<reference evidence="1" key="2">
    <citation type="submission" date="2012-06" db="EMBL/GenBank/DDBJ databases">
        <title>Annotation of the Genome Sequence of Fusarium oxysporum Fo47.</title>
        <authorList>
            <consortium name="The Broad Institute Genomics Platform"/>
            <person name="Ma L.-J."/>
            <person name="Corby-Kistler H."/>
            <person name="Broz K."/>
            <person name="Gale L.R."/>
            <person name="Jonkers W."/>
            <person name="O'Donnell K."/>
            <person name="Ploetz R."/>
            <person name="Steinberg C."/>
            <person name="Schwartz D.C."/>
            <person name="VanEtten H."/>
            <person name="Zhou S."/>
            <person name="Young S.K."/>
            <person name="Zeng Q."/>
            <person name="Gargeya S."/>
            <person name="Fitzgerald M."/>
            <person name="Abouelleil A."/>
            <person name="Alvarado L."/>
            <person name="Chapman S.B."/>
            <person name="Gainer-Dewar J."/>
            <person name="Goldberg J."/>
            <person name="Griggs A."/>
            <person name="Gujja S."/>
            <person name="Hansen M."/>
            <person name="Howarth C."/>
            <person name="Imamovic A."/>
            <person name="Ireland A."/>
            <person name="Larimer J."/>
            <person name="McCowan C."/>
            <person name="Murphy C."/>
            <person name="Pearson M."/>
            <person name="Poon T.W."/>
            <person name="Priest M."/>
            <person name="Roberts A."/>
            <person name="Saif S."/>
            <person name="Shea T."/>
            <person name="Sykes S."/>
            <person name="Wortman J."/>
            <person name="Nusbaum C."/>
            <person name="Birren B."/>
        </authorList>
    </citation>
    <scope>NUCLEOTIDE SEQUENCE</scope>
    <source>
        <strain evidence="1">Fo47</strain>
    </source>
</reference>
<name>W9JUP3_FUSOX</name>
<reference evidence="1" key="1">
    <citation type="submission" date="2011-06" db="EMBL/GenBank/DDBJ databases">
        <title>The Genome Sequence of Fusarium oxysporum Fo47.</title>
        <authorList>
            <consortium name="The Broad Institute Genome Sequencing Platform"/>
            <person name="Ma L.-J."/>
            <person name="Gale L.R."/>
            <person name="Schwartz D.C."/>
            <person name="Zhou S."/>
            <person name="Corby-Kistler H."/>
            <person name="Young S.K."/>
            <person name="Zeng Q."/>
            <person name="Gargeya S."/>
            <person name="Fitzgerald M."/>
            <person name="Haas B."/>
            <person name="Abouelleil A."/>
            <person name="Alvarado L."/>
            <person name="Arachchi H.M."/>
            <person name="Berlin A."/>
            <person name="Brown A."/>
            <person name="Chapman S.B."/>
            <person name="Chen Z."/>
            <person name="Dunbar C."/>
            <person name="Freedman E."/>
            <person name="Gearin G."/>
            <person name="Gellesch M."/>
            <person name="Goldberg J."/>
            <person name="Griggs A."/>
            <person name="Gujja S."/>
            <person name="Heiman D."/>
            <person name="Howarth C."/>
            <person name="Larson L."/>
            <person name="Lui A."/>
            <person name="MacDonald P.J.P."/>
            <person name="Mehta T."/>
            <person name="Montmayeur A."/>
            <person name="Murphy C."/>
            <person name="Neiman D."/>
            <person name="Pearson M."/>
            <person name="Priest M."/>
            <person name="Roberts A."/>
            <person name="Saif S."/>
            <person name="Shea T."/>
            <person name="Shenoy N."/>
            <person name="Sisk P."/>
            <person name="Stolte C."/>
            <person name="Sykes S."/>
            <person name="Wortman J."/>
            <person name="Nusbaum C."/>
            <person name="Birren B."/>
        </authorList>
    </citation>
    <scope>NUCLEOTIDE SEQUENCE [LARGE SCALE GENOMIC DNA]</scope>
    <source>
        <strain evidence="1">Fo47</strain>
    </source>
</reference>
<accession>W9JUP3</accession>
<evidence type="ECO:0000313" key="1">
    <source>
        <dbReference type="EMBL" id="EWZ33003.1"/>
    </source>
</evidence>
<dbReference type="AlphaFoldDB" id="W9JUP3"/>
<organism evidence="1">
    <name type="scientific">Fusarium oxysporum Fo47</name>
    <dbReference type="NCBI Taxonomy" id="660027"/>
    <lineage>
        <taxon>Eukaryota</taxon>
        <taxon>Fungi</taxon>
        <taxon>Dikarya</taxon>
        <taxon>Ascomycota</taxon>
        <taxon>Pezizomycotina</taxon>
        <taxon>Sordariomycetes</taxon>
        <taxon>Hypocreomycetidae</taxon>
        <taxon>Hypocreales</taxon>
        <taxon>Nectriaceae</taxon>
        <taxon>Fusarium</taxon>
        <taxon>Fusarium oxysporum species complex</taxon>
    </lineage>
</organism>
<dbReference type="EMBL" id="JH717906">
    <property type="protein sequence ID" value="EWZ33003.1"/>
    <property type="molecule type" value="Genomic_DNA"/>
</dbReference>
<protein>
    <submittedName>
        <fullName evidence="1">Uncharacterized protein</fullName>
    </submittedName>
</protein>
<gene>
    <name evidence="1" type="ORF">FOZG_14501</name>
</gene>
<dbReference type="VEuPathDB" id="FungiDB:FOZG_14501"/>
<dbReference type="HOGENOM" id="CLU_3125059_0_0_1"/>
<sequence>MSSLLTRYFEAYLAHMHNALSSIVLRHDMTIGLPRHRGDMYLAISKYEYT</sequence>
<dbReference type="Proteomes" id="UP000030766">
    <property type="component" value="Unassembled WGS sequence"/>
</dbReference>